<proteinExistence type="predicted"/>
<feature type="transmembrane region" description="Helical" evidence="1">
    <location>
        <begin position="70"/>
        <end position="87"/>
    </location>
</feature>
<evidence type="ECO:0000256" key="1">
    <source>
        <dbReference type="SAM" id="Phobius"/>
    </source>
</evidence>
<feature type="transmembrane region" description="Helical" evidence="1">
    <location>
        <begin position="30"/>
        <end position="49"/>
    </location>
</feature>
<sequence length="208" mass="24261">MSSTKYKLAEFLFIFIILPISFALKFPIRIKLLIGVIGLLYIIFILLKIEKNKFVIAPNINWNAFWKQTSIKFIVIAIVTTAFVWFTDKEVLFNVILNKPKLWVIILFIYSFFSVYPQELIYRTFFFQRYKSFFKSSNLLLFVNAIVFSLGHIFFRNTLVLILTFLGGLLFAFTYNKTKSTLLVSIEHAIYGCWLFTVGMGSMLGFPS</sequence>
<reference evidence="3" key="1">
    <citation type="submission" date="2018-06" db="EMBL/GenBank/DDBJ databases">
        <authorList>
            <person name="Zhirakovskaya E."/>
        </authorList>
    </citation>
    <scope>NUCLEOTIDE SEQUENCE</scope>
</reference>
<evidence type="ECO:0000313" key="3">
    <source>
        <dbReference type="EMBL" id="VAV82916.1"/>
    </source>
</evidence>
<protein>
    <submittedName>
        <fullName evidence="3">Abortive infection protein</fullName>
    </submittedName>
</protein>
<feature type="transmembrane region" description="Helical" evidence="1">
    <location>
        <begin position="188"/>
        <end position="206"/>
    </location>
</feature>
<dbReference type="GO" id="GO:0004175">
    <property type="term" value="F:endopeptidase activity"/>
    <property type="evidence" value="ECO:0007669"/>
    <property type="project" value="UniProtKB-ARBA"/>
</dbReference>
<feature type="domain" description="CAAX prenyl protease 2/Lysostaphin resistance protein A-like" evidence="2">
    <location>
        <begin position="102"/>
        <end position="191"/>
    </location>
</feature>
<organism evidence="3">
    <name type="scientific">hydrothermal vent metagenome</name>
    <dbReference type="NCBI Taxonomy" id="652676"/>
    <lineage>
        <taxon>unclassified sequences</taxon>
        <taxon>metagenomes</taxon>
        <taxon>ecological metagenomes</taxon>
    </lineage>
</organism>
<gene>
    <name evidence="3" type="ORF">MNBD_BACTEROID02-166</name>
</gene>
<dbReference type="InterPro" id="IPR003675">
    <property type="entry name" value="Rce1/LyrA-like_dom"/>
</dbReference>
<feature type="transmembrane region" description="Helical" evidence="1">
    <location>
        <begin position="159"/>
        <end position="176"/>
    </location>
</feature>
<name>A0A3B0R129_9ZZZZ</name>
<keyword evidence="1" id="KW-0812">Transmembrane</keyword>
<evidence type="ECO:0000259" key="2">
    <source>
        <dbReference type="Pfam" id="PF02517"/>
    </source>
</evidence>
<dbReference type="AlphaFoldDB" id="A0A3B0R129"/>
<dbReference type="Pfam" id="PF02517">
    <property type="entry name" value="Rce1-like"/>
    <property type="match status" value="1"/>
</dbReference>
<feature type="transmembrane region" description="Helical" evidence="1">
    <location>
        <begin position="133"/>
        <end position="153"/>
    </location>
</feature>
<dbReference type="EMBL" id="UOEB01000049">
    <property type="protein sequence ID" value="VAV82916.1"/>
    <property type="molecule type" value="Genomic_DNA"/>
</dbReference>
<dbReference type="GO" id="GO:0080120">
    <property type="term" value="P:CAAX-box protein maturation"/>
    <property type="evidence" value="ECO:0007669"/>
    <property type="project" value="UniProtKB-ARBA"/>
</dbReference>
<keyword evidence="1" id="KW-0472">Membrane</keyword>
<keyword evidence="1" id="KW-1133">Transmembrane helix</keyword>
<feature type="transmembrane region" description="Helical" evidence="1">
    <location>
        <begin position="102"/>
        <end position="121"/>
    </location>
</feature>
<feature type="transmembrane region" description="Helical" evidence="1">
    <location>
        <begin position="7"/>
        <end position="24"/>
    </location>
</feature>
<accession>A0A3B0R129</accession>